<dbReference type="GO" id="GO:0031012">
    <property type="term" value="C:extracellular matrix"/>
    <property type="evidence" value="ECO:0007669"/>
    <property type="project" value="TreeGrafter"/>
</dbReference>
<keyword evidence="3" id="KW-0272">Extracellular matrix</keyword>
<dbReference type="PROSITE" id="PS51461">
    <property type="entry name" value="NC1_FIB"/>
    <property type="match status" value="1"/>
</dbReference>
<evidence type="ECO:0000256" key="1">
    <source>
        <dbReference type="ARBA" id="ARBA00004498"/>
    </source>
</evidence>
<dbReference type="InterPro" id="IPR008160">
    <property type="entry name" value="Collagen"/>
</dbReference>
<dbReference type="Proteomes" id="UP001108240">
    <property type="component" value="Unplaced"/>
</dbReference>
<accession>A0A9J8BNG8</accession>
<feature type="region of interest" description="Disordered" evidence="7">
    <location>
        <begin position="915"/>
        <end position="994"/>
    </location>
</feature>
<feature type="compositionally biased region" description="Basic and acidic residues" evidence="7">
    <location>
        <begin position="824"/>
        <end position="833"/>
    </location>
</feature>
<evidence type="ECO:0000256" key="5">
    <source>
        <dbReference type="ARBA" id="ARBA00022737"/>
    </source>
</evidence>
<organism evidence="9 10">
    <name type="scientific">Cyprinus carpio carpio</name>
    <dbReference type="NCBI Taxonomy" id="630221"/>
    <lineage>
        <taxon>Eukaryota</taxon>
        <taxon>Metazoa</taxon>
        <taxon>Chordata</taxon>
        <taxon>Craniata</taxon>
        <taxon>Vertebrata</taxon>
        <taxon>Euteleostomi</taxon>
        <taxon>Actinopterygii</taxon>
        <taxon>Neopterygii</taxon>
        <taxon>Teleostei</taxon>
        <taxon>Ostariophysi</taxon>
        <taxon>Cypriniformes</taxon>
        <taxon>Cyprinidae</taxon>
        <taxon>Cyprininae</taxon>
        <taxon>Cyprinus</taxon>
    </lineage>
</organism>
<protein>
    <submittedName>
        <fullName evidence="9">Collagen, type V, alpha 3b</fullName>
    </submittedName>
</protein>
<dbReference type="SMART" id="SM00038">
    <property type="entry name" value="COLFI"/>
    <property type="match status" value="1"/>
</dbReference>
<name>A0A9J8BNG8_CYPCA</name>
<feature type="compositionally biased region" description="Low complexity" evidence="7">
    <location>
        <begin position="812"/>
        <end position="821"/>
    </location>
</feature>
<reference evidence="9" key="1">
    <citation type="submission" date="2025-08" db="UniProtKB">
        <authorList>
            <consortium name="Ensembl"/>
        </authorList>
    </citation>
    <scope>IDENTIFICATION</scope>
</reference>
<dbReference type="Gene3D" id="2.60.120.1000">
    <property type="match status" value="2"/>
</dbReference>
<evidence type="ECO:0000313" key="9">
    <source>
        <dbReference type="Ensembl" id="ENSCCRP00000155921.1"/>
    </source>
</evidence>
<feature type="region of interest" description="Disordered" evidence="7">
    <location>
        <begin position="1007"/>
        <end position="1045"/>
    </location>
</feature>
<dbReference type="GO" id="GO:0005581">
    <property type="term" value="C:collagen trimer"/>
    <property type="evidence" value="ECO:0007669"/>
    <property type="project" value="UniProtKB-KW"/>
</dbReference>
<feature type="compositionally biased region" description="Low complexity" evidence="7">
    <location>
        <begin position="836"/>
        <end position="848"/>
    </location>
</feature>
<evidence type="ECO:0000256" key="2">
    <source>
        <dbReference type="ARBA" id="ARBA00022525"/>
    </source>
</evidence>
<dbReference type="Gene3D" id="2.60.120.200">
    <property type="match status" value="1"/>
</dbReference>
<dbReference type="InterPro" id="IPR048287">
    <property type="entry name" value="TSPN-like_N"/>
</dbReference>
<dbReference type="GeneTree" id="ENSGT00940000154535"/>
<keyword evidence="5" id="KW-0677">Repeat</keyword>
<dbReference type="PANTHER" id="PTHR24023">
    <property type="entry name" value="COLLAGEN ALPHA"/>
    <property type="match status" value="1"/>
</dbReference>
<comment type="subcellular location">
    <subcellularLocation>
        <location evidence="1">Secreted</location>
        <location evidence="1">Extracellular space</location>
        <location evidence="1">Extracellular matrix</location>
    </subcellularLocation>
</comment>
<feature type="region of interest" description="Disordered" evidence="7">
    <location>
        <begin position="806"/>
        <end position="894"/>
    </location>
</feature>
<evidence type="ECO:0000256" key="6">
    <source>
        <dbReference type="ARBA" id="ARBA00023119"/>
    </source>
</evidence>
<feature type="compositionally biased region" description="Gly residues" evidence="7">
    <location>
        <begin position="585"/>
        <end position="594"/>
    </location>
</feature>
<feature type="compositionally biased region" description="Acidic residues" evidence="7">
    <location>
        <begin position="1035"/>
        <end position="1045"/>
    </location>
</feature>
<dbReference type="PANTHER" id="PTHR24023:SF1082">
    <property type="entry name" value="COLLAGEN TRIPLE HELIX REPEAT"/>
    <property type="match status" value="1"/>
</dbReference>
<dbReference type="InterPro" id="IPR013320">
    <property type="entry name" value="ConA-like_dom_sf"/>
</dbReference>
<dbReference type="Ensembl" id="ENSCCRT00000140809.1">
    <property type="protein sequence ID" value="ENSCCRP00000155921.1"/>
    <property type="gene ID" value="ENSCCRG00000062582.1"/>
</dbReference>
<dbReference type="InterPro" id="IPR000885">
    <property type="entry name" value="Fib_collagen_C"/>
</dbReference>
<dbReference type="GO" id="GO:0005615">
    <property type="term" value="C:extracellular space"/>
    <property type="evidence" value="ECO:0007669"/>
    <property type="project" value="TreeGrafter"/>
</dbReference>
<evidence type="ECO:0000313" key="10">
    <source>
        <dbReference type="Proteomes" id="UP001108240"/>
    </source>
</evidence>
<evidence type="ECO:0000256" key="3">
    <source>
        <dbReference type="ARBA" id="ARBA00022530"/>
    </source>
</evidence>
<feature type="compositionally biased region" description="Polar residues" evidence="7">
    <location>
        <begin position="983"/>
        <end position="994"/>
    </location>
</feature>
<sequence length="1237" mass="126239">VCVCCRCRYYTMSSPAANHIDVLKILDLSDSMEGVSLEAGLCMSRRGSEEADLAYKIEKKIQVSVPTNQLFPGMYSAFPEDFSVLVTVRARRGAQCFLLSVYDSEGVQQLGLELGRSPVFLYEDHNGQPTPDLYPIFKKVNLADGKWHRVAYSVEGQKVTLYLDCQKVATLDLPRGPEPKVSTDGVTVFGTRLLDEEVFEVSVCVFVCVCVSSPAGVSHASVVFSQAIGPEKGEKGEPAVLGAGTLIMGPPGLPGDPVRHTHTHTRRDIRTAGEPRIPGTHTHRYSLSLSHTHTLLTLVLLFCRVFLDLREQSGYQEKRCALSITRSYVLILTPVSRIWDKLTENMLDEPSPHSSWSERPPGGADFNRCLSLAQGPQGKKGMKGLPGVDGPPGHPGREGSPGEKGLPGTAGVQGPVGYPGPRGVKGADGLRGLKGSKGEKGEDGFPGAKGEMGAKGDIGDLGAPGMRGEDGPEGPKGQSGPLGEPGPAGIAGEKGPQGPQGRVGEVGPKGPNGPAGKDGLPGHPGQRGEPGFQGKTGPPGPAGVVGPQGNTGETGPMGDRGHPGTAGPAGEQGLPGAAGKEGAKGDPGGPGTSGKSGPAGLKGFRGSRGAPGAMGPVGLKGGVGPIGPPGPSGPTGERGPPGLAGAIGQPGRPGTIGGPGPMGEKGEPGDKGLIGPAGQDGDQGPVGLPGAAGPPGPPGEDGDKGETGAPGQKGSKGDKGESCVCVCQGVDGERGPPGQQGMYGPKGDEGLRGFKGSRGPVGLQGMPGPPGEKGESGNSGLMVSSSIHLSFMIMFSDLYVNSMCGEDGESGDPGPVGVPGSAGEKGEQGEKGDTGPPGAAGSPGARGASGEDGAKGNAGPIGFPGDMGAPGEPRLFSQGIDGSPGSKGDNGDPGKSVSLCYTDDFFTCAQGPAGLAGLKGDPGKKGEKGHGGLIGLIGPPGEFGEKGDRGLPGNQGLQGAKGDEGPVGPPGLSGPPGLPGLSMNTNGRTSDGATHLSVSIQGLPAVGMAAPPALDGRGKRRRHSDVDGAVMEDGQMQDEEAQGEGEDMEEVFASLTSMRTDVEGLRTPLGTYHSPARTCKELWMCHPEYPDGVYWIDPNQGCHRDAFKVFCNFTAEGETCLQPHSSVQTFSYVDVDGNPVHIVQLGFLKLLSATARQSFTYVCQNSAEDWPLLSCVDHSVVWCVSLCVQSRSGQDRTVLEVDSPQSEALPLVDVAVTDFGSAKQKFGFSVGKVCFNG</sequence>
<feature type="region of interest" description="Disordered" evidence="7">
    <location>
        <begin position="755"/>
        <end position="780"/>
    </location>
</feature>
<dbReference type="GO" id="GO:0005201">
    <property type="term" value="F:extracellular matrix structural constituent"/>
    <property type="evidence" value="ECO:0007669"/>
    <property type="project" value="InterPro"/>
</dbReference>
<reference evidence="9" key="2">
    <citation type="submission" date="2025-09" db="UniProtKB">
        <authorList>
            <consortium name="Ensembl"/>
        </authorList>
    </citation>
    <scope>IDENTIFICATION</scope>
</reference>
<feature type="domain" description="Fibrillar collagen NC1" evidence="8">
    <location>
        <begin position="1049"/>
        <end position="1236"/>
    </location>
</feature>
<evidence type="ECO:0000256" key="7">
    <source>
        <dbReference type="SAM" id="MobiDB-lite"/>
    </source>
</evidence>
<proteinExistence type="predicted"/>
<evidence type="ECO:0000256" key="4">
    <source>
        <dbReference type="ARBA" id="ARBA00022729"/>
    </source>
</evidence>
<feature type="compositionally biased region" description="Pro residues" evidence="7">
    <location>
        <begin position="967"/>
        <end position="978"/>
    </location>
</feature>
<feature type="compositionally biased region" description="Basic and acidic residues" evidence="7">
    <location>
        <begin position="921"/>
        <end position="930"/>
    </location>
</feature>
<dbReference type="Pfam" id="PF01410">
    <property type="entry name" value="COLFI"/>
    <property type="match status" value="3"/>
</dbReference>
<dbReference type="SMART" id="SM00210">
    <property type="entry name" value="TSPN"/>
    <property type="match status" value="1"/>
</dbReference>
<dbReference type="SUPFAM" id="SSF49899">
    <property type="entry name" value="Concanavalin A-like lectins/glucanases"/>
    <property type="match status" value="1"/>
</dbReference>
<dbReference type="Pfam" id="PF01391">
    <property type="entry name" value="Collagen"/>
    <property type="match status" value="5"/>
</dbReference>
<keyword evidence="10" id="KW-1185">Reference proteome</keyword>
<feature type="compositionally biased region" description="Gly residues" evidence="7">
    <location>
        <begin position="654"/>
        <end position="663"/>
    </location>
</feature>
<dbReference type="Pfam" id="PF02210">
    <property type="entry name" value="Laminin_G_2"/>
    <property type="match status" value="1"/>
</dbReference>
<dbReference type="AlphaFoldDB" id="A0A9J8BNG8"/>
<keyword evidence="2" id="KW-0964">Secreted</keyword>
<keyword evidence="6" id="KW-0176">Collagen</keyword>
<dbReference type="InterPro" id="IPR050149">
    <property type="entry name" value="Collagen_superfamily"/>
</dbReference>
<dbReference type="InterPro" id="IPR001791">
    <property type="entry name" value="Laminin_G"/>
</dbReference>
<evidence type="ECO:0000259" key="8">
    <source>
        <dbReference type="PROSITE" id="PS51461"/>
    </source>
</evidence>
<keyword evidence="4" id="KW-0732">Signal</keyword>
<feature type="region of interest" description="Disordered" evidence="7">
    <location>
        <begin position="347"/>
        <end position="721"/>
    </location>
</feature>